<dbReference type="RefSeq" id="WP_168927930.1">
    <property type="nucleotide sequence ID" value="NZ_BKAT01000037.1"/>
</dbReference>
<keyword evidence="4" id="KW-1185">Reference proteome</keyword>
<dbReference type="SUPFAM" id="SSF56954">
    <property type="entry name" value="Outer membrane efflux proteins (OEP)"/>
    <property type="match status" value="1"/>
</dbReference>
<accession>A0A1H4BAL7</accession>
<gene>
    <name evidence="3" type="ORF">SAMN05660909_02010</name>
</gene>
<dbReference type="Pfam" id="PF02321">
    <property type="entry name" value="OEP"/>
    <property type="match status" value="2"/>
</dbReference>
<keyword evidence="2" id="KW-0812">Transmembrane</keyword>
<dbReference type="GO" id="GO:0005886">
    <property type="term" value="C:plasma membrane"/>
    <property type="evidence" value="ECO:0007669"/>
    <property type="project" value="UniProtKB-SubCell"/>
</dbReference>
<dbReference type="Gene3D" id="1.20.1600.10">
    <property type="entry name" value="Outer membrane efflux proteins (OEP)"/>
    <property type="match status" value="1"/>
</dbReference>
<keyword evidence="2" id="KW-0564">Palmitate</keyword>
<dbReference type="Proteomes" id="UP000199656">
    <property type="component" value="Unassembled WGS sequence"/>
</dbReference>
<dbReference type="Gene3D" id="2.20.200.10">
    <property type="entry name" value="Outer membrane efflux proteins (OEP)"/>
    <property type="match status" value="1"/>
</dbReference>
<dbReference type="STRING" id="408074.SAMN05660909_02010"/>
<dbReference type="AlphaFoldDB" id="A0A1H4BAL7"/>
<reference evidence="4" key="1">
    <citation type="submission" date="2016-10" db="EMBL/GenBank/DDBJ databases">
        <authorList>
            <person name="Varghese N."/>
            <person name="Submissions S."/>
        </authorList>
    </citation>
    <scope>NUCLEOTIDE SEQUENCE [LARGE SCALE GENOMIC DNA]</scope>
    <source>
        <strain evidence="4">DSM 23920</strain>
    </source>
</reference>
<dbReference type="GO" id="GO:0015562">
    <property type="term" value="F:efflux transmembrane transporter activity"/>
    <property type="evidence" value="ECO:0007669"/>
    <property type="project" value="InterPro"/>
</dbReference>
<name>A0A1H4BAL7_9BACT</name>
<evidence type="ECO:0000256" key="1">
    <source>
        <dbReference type="ARBA" id="ARBA00007613"/>
    </source>
</evidence>
<keyword evidence="2" id="KW-1134">Transmembrane beta strand</keyword>
<proteinExistence type="inferred from homology"/>
<evidence type="ECO:0000256" key="2">
    <source>
        <dbReference type="RuleBase" id="RU362097"/>
    </source>
</evidence>
<dbReference type="EMBL" id="FNRL01000007">
    <property type="protein sequence ID" value="SEA45245.1"/>
    <property type="molecule type" value="Genomic_DNA"/>
</dbReference>
<dbReference type="PANTHER" id="PTHR30203:SF33">
    <property type="entry name" value="BLR4455 PROTEIN"/>
    <property type="match status" value="1"/>
</dbReference>
<dbReference type="PROSITE" id="PS51257">
    <property type="entry name" value="PROKAR_LIPOPROTEIN"/>
    <property type="match status" value="1"/>
</dbReference>
<protein>
    <submittedName>
        <fullName evidence="3">Efflux transporter, outer membrane factor (OMF) lipoprotein, NodT family</fullName>
    </submittedName>
</protein>
<evidence type="ECO:0000313" key="3">
    <source>
        <dbReference type="EMBL" id="SEA45245.1"/>
    </source>
</evidence>
<sequence>MRLNKQLHIAILLIAAGSWFSCNVMKPYTPPGITQSNLYRDAGTSDTNTIATLHWREIFTDTLLQQLIEAGIKNNLDLQVAYSRMRQADASYRQSRLALFPAVNADASATFAGASNTVNTQRNITSQVYTAEVTANWEADIWGKLRSSKRANLAAFLQAGANARAVQTALVAEIANNYYLLLSLDEKLKITQQTVVNREATVEVMKALKIADVVTGAAVVQSEASRYAAEVTIPDLKQSIRETENQLCILLGVPSGPIARDSLNDQLPIMLLKTGVPMQLLANRPDIQEAEYNLRYYFQLANVARAQFYPSLNISASGGYSAYRSFTGPGSFVSNLVAGLTQPIFNQGINKARLKIAREQQQQAALGFQSAVLTAGQEVSNALFSYQTAMDKSNTRRLQLLNLQKSVEYTQELVRYGFANYTEVLNAQQSLLQAQLQQINDHLQRLQSIVYLYRALGGGWQ</sequence>
<keyword evidence="2" id="KW-0472">Membrane</keyword>
<organism evidence="3 4">
    <name type="scientific">Chitinophaga terrae</name>
    <name type="common">ex Kim and Jung 2007</name>
    <dbReference type="NCBI Taxonomy" id="408074"/>
    <lineage>
        <taxon>Bacteria</taxon>
        <taxon>Pseudomonadati</taxon>
        <taxon>Bacteroidota</taxon>
        <taxon>Chitinophagia</taxon>
        <taxon>Chitinophagales</taxon>
        <taxon>Chitinophagaceae</taxon>
        <taxon>Chitinophaga</taxon>
    </lineage>
</organism>
<dbReference type="InterPro" id="IPR010131">
    <property type="entry name" value="MdtP/NodT-like"/>
</dbReference>
<keyword evidence="2 3" id="KW-0449">Lipoprotein</keyword>
<dbReference type="PANTHER" id="PTHR30203">
    <property type="entry name" value="OUTER MEMBRANE CATION EFFLUX PROTEIN"/>
    <property type="match status" value="1"/>
</dbReference>
<dbReference type="InterPro" id="IPR003423">
    <property type="entry name" value="OMP_efflux"/>
</dbReference>
<dbReference type="NCBIfam" id="TIGR01845">
    <property type="entry name" value="outer_NodT"/>
    <property type="match status" value="1"/>
</dbReference>
<evidence type="ECO:0000313" key="4">
    <source>
        <dbReference type="Proteomes" id="UP000199656"/>
    </source>
</evidence>
<comment type="subcellular location">
    <subcellularLocation>
        <location evidence="2">Cell membrane</location>
        <topology evidence="2">Lipid-anchor</topology>
    </subcellularLocation>
</comment>
<comment type="similarity">
    <text evidence="1 2">Belongs to the outer membrane factor (OMF) (TC 1.B.17) family.</text>
</comment>